<accession>S4NTK8</accession>
<reference evidence="1" key="2">
    <citation type="submission" date="2013-05" db="EMBL/GenBank/DDBJ databases">
        <authorList>
            <person name="Carter J.-M."/>
            <person name="Baker S.C."/>
            <person name="Pink R."/>
            <person name="Carter D.R.F."/>
            <person name="Collins A."/>
            <person name="Tomlin J."/>
            <person name="Gibbs M."/>
            <person name="Breuker C.J."/>
        </authorList>
    </citation>
    <scope>NUCLEOTIDE SEQUENCE</scope>
    <source>
        <tissue evidence="1">Ovary</tissue>
    </source>
</reference>
<dbReference type="AlphaFoldDB" id="S4NTK8"/>
<organism evidence="1">
    <name type="scientific">Pararge aegeria</name>
    <name type="common">speckled wood butterfly</name>
    <dbReference type="NCBI Taxonomy" id="116150"/>
    <lineage>
        <taxon>Eukaryota</taxon>
        <taxon>Metazoa</taxon>
        <taxon>Ecdysozoa</taxon>
        <taxon>Arthropoda</taxon>
        <taxon>Hexapoda</taxon>
        <taxon>Insecta</taxon>
        <taxon>Pterygota</taxon>
        <taxon>Neoptera</taxon>
        <taxon>Endopterygota</taxon>
        <taxon>Lepidoptera</taxon>
        <taxon>Glossata</taxon>
        <taxon>Ditrysia</taxon>
        <taxon>Papilionoidea</taxon>
        <taxon>Nymphalidae</taxon>
        <taxon>Satyrinae</taxon>
        <taxon>Satyrini</taxon>
        <taxon>Parargina</taxon>
        <taxon>Pararge</taxon>
    </lineage>
</organism>
<dbReference type="EMBL" id="GAIX01013657">
    <property type="protein sequence ID" value="JAA78903.1"/>
    <property type="molecule type" value="Transcribed_RNA"/>
</dbReference>
<protein>
    <submittedName>
        <fullName evidence="1">Uncharacterized protein</fullName>
    </submittedName>
</protein>
<sequence>MATQTTIPVLFDFAWSKLTDPNVFQNLLIPAQVLCNSRTVAHRVMTRQSKLNFILNNNKMYSTQQRPYSRRKVCTRVTARNSLATVRKVTQYRGI</sequence>
<name>S4NTK8_9NEOP</name>
<reference evidence="1" key="1">
    <citation type="journal article" date="2013" name="BMC Genomics">
        <title>Unscrambling butterfly oogenesis.</title>
        <authorList>
            <person name="Carter J.M."/>
            <person name="Baker S.C."/>
            <person name="Pink R."/>
            <person name="Carter D.R."/>
            <person name="Collins A."/>
            <person name="Tomlin J."/>
            <person name="Gibbs M."/>
            <person name="Breuker C.J."/>
        </authorList>
    </citation>
    <scope>NUCLEOTIDE SEQUENCE</scope>
    <source>
        <tissue evidence="1">Ovary</tissue>
    </source>
</reference>
<proteinExistence type="predicted"/>
<evidence type="ECO:0000313" key="1">
    <source>
        <dbReference type="EMBL" id="JAA78903.1"/>
    </source>
</evidence>